<keyword evidence="2" id="KW-0804">Transcription</keyword>
<dbReference type="eggNOG" id="COG1309">
    <property type="taxonomic scope" value="Bacteria"/>
</dbReference>
<reference evidence="4 5" key="1">
    <citation type="journal article" date="2006" name="J. Bacteriol.">
        <title>The genome sequence of the obligately chemolithoautotrophic, facultatively anaerobic bacterium Thiobacillus denitrificans.</title>
        <authorList>
            <person name="Beller H.R."/>
            <person name="Chain P.S."/>
            <person name="Letain T.E."/>
            <person name="Chakicherla A."/>
            <person name="Larimer F.W."/>
            <person name="Richardson P.M."/>
            <person name="Coleman M.A."/>
            <person name="Wood A.P."/>
            <person name="Kelly D.P."/>
        </authorList>
    </citation>
    <scope>NUCLEOTIDE SEQUENCE [LARGE SCALE GENOMIC DNA]</scope>
    <source>
        <strain evidence="4 5">ATCC 25259</strain>
    </source>
</reference>
<dbReference type="Proteomes" id="UP000008291">
    <property type="component" value="Chromosome"/>
</dbReference>
<protein>
    <submittedName>
        <fullName evidence="4">Transcriptional regulator, TetR family</fullName>
    </submittedName>
</protein>
<dbReference type="Gene3D" id="1.10.357.10">
    <property type="entry name" value="Tetracycline Repressor, domain 2"/>
    <property type="match status" value="1"/>
</dbReference>
<dbReference type="KEGG" id="tbd:Tbd_1362"/>
<evidence type="ECO:0000313" key="5">
    <source>
        <dbReference type="Proteomes" id="UP000008291"/>
    </source>
</evidence>
<gene>
    <name evidence="4" type="ordered locus">Tbd_1362</name>
</gene>
<dbReference type="Pfam" id="PF16925">
    <property type="entry name" value="TetR_C_13"/>
    <property type="match status" value="1"/>
</dbReference>
<sequence length="139" mass="15166">MTWVAERLLSRVDKAADGIASPLAALEAIFMTHIDFVAQHPGAPRMIFGELQRGGDTAPKRMVQTLIRQYGERLHRLLEAGKTQGELDPALDTEAAATLFIGTIQGLVMQSLLAGDVAGIRRDAPRVFAIYRRGIGRTL</sequence>
<proteinExistence type="predicted"/>
<name>Q3SJ55_THIDA</name>
<dbReference type="AlphaFoldDB" id="Q3SJ55"/>
<accession>Q3SJ55</accession>
<dbReference type="SUPFAM" id="SSF48498">
    <property type="entry name" value="Tetracyclin repressor-like, C-terminal domain"/>
    <property type="match status" value="1"/>
</dbReference>
<feature type="domain" description="Tetracyclin repressor-like C-terminal" evidence="3">
    <location>
        <begin position="61"/>
        <end position="122"/>
    </location>
</feature>
<dbReference type="InterPro" id="IPR011075">
    <property type="entry name" value="TetR_C"/>
</dbReference>
<dbReference type="HOGENOM" id="CLU_069356_12_3_4"/>
<evidence type="ECO:0000313" key="4">
    <source>
        <dbReference type="EMBL" id="AAZ97315.1"/>
    </source>
</evidence>
<dbReference type="RefSeq" id="WP_011311874.1">
    <property type="nucleotide sequence ID" value="NC_007404.1"/>
</dbReference>
<dbReference type="EMBL" id="CP000116">
    <property type="protein sequence ID" value="AAZ97315.1"/>
    <property type="molecule type" value="Genomic_DNA"/>
</dbReference>
<evidence type="ECO:0000259" key="3">
    <source>
        <dbReference type="Pfam" id="PF16925"/>
    </source>
</evidence>
<evidence type="ECO:0000256" key="2">
    <source>
        <dbReference type="ARBA" id="ARBA00023163"/>
    </source>
</evidence>
<organism evidence="4 5">
    <name type="scientific">Thiobacillus denitrificans (strain ATCC 25259 / T1)</name>
    <dbReference type="NCBI Taxonomy" id="292415"/>
    <lineage>
        <taxon>Bacteria</taxon>
        <taxon>Pseudomonadati</taxon>
        <taxon>Pseudomonadota</taxon>
        <taxon>Betaproteobacteria</taxon>
        <taxon>Nitrosomonadales</taxon>
        <taxon>Thiobacillaceae</taxon>
        <taxon>Thiobacillus</taxon>
    </lineage>
</organism>
<evidence type="ECO:0000256" key="1">
    <source>
        <dbReference type="ARBA" id="ARBA00023015"/>
    </source>
</evidence>
<dbReference type="InterPro" id="IPR036271">
    <property type="entry name" value="Tet_transcr_reg_TetR-rel_C_sf"/>
</dbReference>
<keyword evidence="1" id="KW-0805">Transcription regulation</keyword>
<dbReference type="STRING" id="292415.Tbd_1362"/>
<keyword evidence="5" id="KW-1185">Reference proteome</keyword>